<dbReference type="EMBL" id="BMHB01000001">
    <property type="protein sequence ID" value="GGI14244.1"/>
    <property type="molecule type" value="Genomic_DNA"/>
</dbReference>
<evidence type="ECO:0000256" key="5">
    <source>
        <dbReference type="ARBA" id="ARBA00022829"/>
    </source>
</evidence>
<dbReference type="InterPro" id="IPR013762">
    <property type="entry name" value="Integrase-like_cat_sf"/>
</dbReference>
<gene>
    <name evidence="14" type="primary">xerD</name>
    <name evidence="10" type="synonym">xerC</name>
    <name evidence="14" type="ORF">GCM10007380_21970</name>
</gene>
<dbReference type="InterPro" id="IPR044068">
    <property type="entry name" value="CB"/>
</dbReference>
<dbReference type="InterPro" id="IPR050090">
    <property type="entry name" value="Tyrosine_recombinase_XerCD"/>
</dbReference>
<dbReference type="Pfam" id="PF00589">
    <property type="entry name" value="Phage_integrase"/>
    <property type="match status" value="1"/>
</dbReference>
<dbReference type="PANTHER" id="PTHR30349">
    <property type="entry name" value="PHAGE INTEGRASE-RELATED"/>
    <property type="match status" value="1"/>
</dbReference>
<dbReference type="PROSITE" id="PS51900">
    <property type="entry name" value="CB"/>
    <property type="match status" value="1"/>
</dbReference>
<evidence type="ECO:0000256" key="8">
    <source>
        <dbReference type="ARBA" id="ARBA00023172"/>
    </source>
</evidence>
<dbReference type="NCBIfam" id="NF040815">
    <property type="entry name" value="recomb_XerA_Arch"/>
    <property type="match status" value="1"/>
</dbReference>
<evidence type="ECO:0000313" key="14">
    <source>
        <dbReference type="EMBL" id="GGI14244.1"/>
    </source>
</evidence>
<evidence type="ECO:0000313" key="15">
    <source>
        <dbReference type="Proteomes" id="UP000626244"/>
    </source>
</evidence>
<feature type="active site" evidence="10">
    <location>
        <position position="172"/>
    </location>
</feature>
<comment type="function">
    <text evidence="10">Site-specific tyrosine recombinase, which acts by catalyzing the cutting and rejoining of the recombining DNA molecules. The XerC-XerD complex is essential to convert dimers of the bacterial chromosome into monomers to permit their segregation at cell division. It also contributes to the segregational stability of plasmids.</text>
</comment>
<dbReference type="SUPFAM" id="SSF56349">
    <property type="entry name" value="DNA breaking-rejoining enzymes"/>
    <property type="match status" value="1"/>
</dbReference>
<proteinExistence type="inferred from homology"/>
<organism evidence="14 15">
    <name type="scientific">Gottfriedia solisilvae</name>
    <dbReference type="NCBI Taxonomy" id="1516104"/>
    <lineage>
        <taxon>Bacteria</taxon>
        <taxon>Bacillati</taxon>
        <taxon>Bacillota</taxon>
        <taxon>Bacilli</taxon>
        <taxon>Bacillales</taxon>
        <taxon>Bacillaceae</taxon>
        <taxon>Gottfriedia</taxon>
    </lineage>
</organism>
<protein>
    <recommendedName>
        <fullName evidence="10 11">Tyrosine recombinase XerC</fullName>
    </recommendedName>
</protein>
<dbReference type="Proteomes" id="UP000626244">
    <property type="component" value="Unassembled WGS sequence"/>
</dbReference>
<dbReference type="OrthoDB" id="9801717at2"/>
<dbReference type="GO" id="GO:0051301">
    <property type="term" value="P:cell division"/>
    <property type="evidence" value="ECO:0007669"/>
    <property type="project" value="UniProtKB-UniRule"/>
</dbReference>
<name>A0A8J3AK27_9BACI</name>
<comment type="subunit">
    <text evidence="10">Forms a cyclic heterotetrameric complex composed of two molecules of XerC and two molecules of XerD.</text>
</comment>
<evidence type="ECO:0000259" key="13">
    <source>
        <dbReference type="PROSITE" id="PS51900"/>
    </source>
</evidence>
<evidence type="ECO:0000256" key="2">
    <source>
        <dbReference type="ARBA" id="ARBA00006657"/>
    </source>
</evidence>
<evidence type="ECO:0000256" key="10">
    <source>
        <dbReference type="HAMAP-Rule" id="MF_01808"/>
    </source>
</evidence>
<dbReference type="PROSITE" id="PS51898">
    <property type="entry name" value="TYR_RECOMBINASE"/>
    <property type="match status" value="1"/>
</dbReference>
<keyword evidence="4 10" id="KW-0132">Cell division</keyword>
<keyword evidence="7 10" id="KW-0238">DNA-binding</keyword>
<reference evidence="15" key="1">
    <citation type="journal article" date="2019" name="Int. J. Syst. Evol. Microbiol.">
        <title>The Global Catalogue of Microorganisms (GCM) 10K type strain sequencing project: providing services to taxonomists for standard genome sequencing and annotation.</title>
        <authorList>
            <consortium name="The Broad Institute Genomics Platform"/>
            <consortium name="The Broad Institute Genome Sequencing Center for Infectious Disease"/>
            <person name="Wu L."/>
            <person name="Ma J."/>
        </authorList>
    </citation>
    <scope>NUCLEOTIDE SEQUENCE [LARGE SCALE GENOMIC DNA]</scope>
    <source>
        <strain evidence="15">CGMCC 1.14993</strain>
    </source>
</reference>
<keyword evidence="3 10" id="KW-0963">Cytoplasm</keyword>
<evidence type="ECO:0000256" key="1">
    <source>
        <dbReference type="ARBA" id="ARBA00004496"/>
    </source>
</evidence>
<dbReference type="HAMAP" id="MF_01808">
    <property type="entry name" value="Recomb_XerC_XerD"/>
    <property type="match status" value="1"/>
</dbReference>
<feature type="active site" evidence="10">
    <location>
        <position position="148"/>
    </location>
</feature>
<keyword evidence="5 10" id="KW-0159">Chromosome partition</keyword>
<feature type="active site" evidence="10">
    <location>
        <position position="271"/>
    </location>
</feature>
<dbReference type="AlphaFoldDB" id="A0A8J3AK27"/>
<dbReference type="NCBIfam" id="NF001399">
    <property type="entry name" value="PRK00283.1"/>
    <property type="match status" value="1"/>
</dbReference>
<comment type="subcellular location">
    <subcellularLocation>
        <location evidence="1 10">Cytoplasm</location>
    </subcellularLocation>
</comment>
<accession>A0A8J3AK27</accession>
<dbReference type="Gene3D" id="1.10.150.130">
    <property type="match status" value="1"/>
</dbReference>
<dbReference type="Gene3D" id="1.10.443.10">
    <property type="entry name" value="Intergrase catalytic core"/>
    <property type="match status" value="1"/>
</dbReference>
<feature type="active site" evidence="10">
    <location>
        <position position="245"/>
    </location>
</feature>
<evidence type="ECO:0000256" key="7">
    <source>
        <dbReference type="ARBA" id="ARBA00023125"/>
    </source>
</evidence>
<dbReference type="InterPro" id="IPR002104">
    <property type="entry name" value="Integrase_catalytic"/>
</dbReference>
<dbReference type="InterPro" id="IPR011010">
    <property type="entry name" value="DNA_brk_join_enz"/>
</dbReference>
<dbReference type="RefSeq" id="WP_087998553.1">
    <property type="nucleotide sequence ID" value="NZ_BMHB01000001.1"/>
</dbReference>
<evidence type="ECO:0000259" key="12">
    <source>
        <dbReference type="PROSITE" id="PS51898"/>
    </source>
</evidence>
<keyword evidence="8 10" id="KW-0233">DNA recombination</keyword>
<dbReference type="InterPro" id="IPR023009">
    <property type="entry name" value="Tyrosine_recombinase_XerC/XerD"/>
</dbReference>
<dbReference type="GO" id="GO:0003677">
    <property type="term" value="F:DNA binding"/>
    <property type="evidence" value="ECO:0007669"/>
    <property type="project" value="UniProtKB-UniRule"/>
</dbReference>
<dbReference type="InterPro" id="IPR010998">
    <property type="entry name" value="Integrase_recombinase_N"/>
</dbReference>
<comment type="caution">
    <text evidence="14">The sequence shown here is derived from an EMBL/GenBank/DDBJ whole genome shotgun (WGS) entry which is preliminary data.</text>
</comment>
<feature type="domain" description="Tyr recombinase" evidence="12">
    <location>
        <begin position="108"/>
        <end position="293"/>
    </location>
</feature>
<keyword evidence="15" id="KW-1185">Reference proteome</keyword>
<feature type="active site" evidence="10">
    <location>
        <position position="248"/>
    </location>
</feature>
<dbReference type="GO" id="GO:0006313">
    <property type="term" value="P:DNA transposition"/>
    <property type="evidence" value="ECO:0007669"/>
    <property type="project" value="UniProtKB-UniRule"/>
</dbReference>
<dbReference type="InterPro" id="IPR011931">
    <property type="entry name" value="Recomb_XerC"/>
</dbReference>
<dbReference type="InterPro" id="IPR004107">
    <property type="entry name" value="Integrase_SAM-like_N"/>
</dbReference>
<evidence type="ECO:0000256" key="4">
    <source>
        <dbReference type="ARBA" id="ARBA00022618"/>
    </source>
</evidence>
<dbReference type="GO" id="GO:0007059">
    <property type="term" value="P:chromosome segregation"/>
    <property type="evidence" value="ECO:0007669"/>
    <property type="project" value="UniProtKB-UniRule"/>
</dbReference>
<evidence type="ECO:0000256" key="6">
    <source>
        <dbReference type="ARBA" id="ARBA00022908"/>
    </source>
</evidence>
<dbReference type="NCBIfam" id="TIGR02224">
    <property type="entry name" value="recomb_XerC"/>
    <property type="match status" value="1"/>
</dbReference>
<comment type="similarity">
    <text evidence="2 10">Belongs to the 'phage' integrase family. XerC subfamily.</text>
</comment>
<evidence type="ECO:0000256" key="9">
    <source>
        <dbReference type="ARBA" id="ARBA00023306"/>
    </source>
</evidence>
<keyword evidence="6 10" id="KW-0229">DNA integration</keyword>
<evidence type="ECO:0000256" key="11">
    <source>
        <dbReference type="NCBIfam" id="TIGR02224"/>
    </source>
</evidence>
<dbReference type="GO" id="GO:0009037">
    <property type="term" value="F:tyrosine-based site-specific recombinase activity"/>
    <property type="evidence" value="ECO:0007669"/>
    <property type="project" value="UniProtKB-UniRule"/>
</dbReference>
<keyword evidence="9 10" id="KW-0131">Cell cycle</keyword>
<feature type="active site" description="O-(3'-phospho-DNA)-tyrosine intermediate" evidence="10">
    <location>
        <position position="280"/>
    </location>
</feature>
<feature type="domain" description="Core-binding (CB)" evidence="13">
    <location>
        <begin position="1"/>
        <end position="87"/>
    </location>
</feature>
<dbReference type="CDD" id="cd00798">
    <property type="entry name" value="INT_XerDC_C"/>
    <property type="match status" value="1"/>
</dbReference>
<sequence>MNIKILCQLFIQYLQLEKNSSQYTLNSYQKIIEQFLVFMEQQSISSFSSVTYFDVRLYLTTLHDKQLSRRTVSKHISCLRSFYRFLMRENEAKENPFILASLPKKETMIPRFLYKEELEKLFTISNLEHELGQRNQALLELLYATGIRVSECCSLKLKDIDFHIGTILVTGKGNKQRYVPFGSFAEKALHTYIEDGRNKLIVANQQNNDDLFLNHRGKNLTPRGVRVILEKMIKETSLTNKIHPHMLRHTFATHMLDSGADIRSVQELLGHENLSSTQIYTHVTKERLQKVYNLHHPRA</sequence>
<dbReference type="GO" id="GO:0005737">
    <property type="term" value="C:cytoplasm"/>
    <property type="evidence" value="ECO:0007669"/>
    <property type="project" value="UniProtKB-SubCell"/>
</dbReference>
<dbReference type="PANTHER" id="PTHR30349:SF77">
    <property type="entry name" value="TYROSINE RECOMBINASE XERC"/>
    <property type="match status" value="1"/>
</dbReference>
<evidence type="ECO:0000256" key="3">
    <source>
        <dbReference type="ARBA" id="ARBA00022490"/>
    </source>
</evidence>
<dbReference type="Pfam" id="PF02899">
    <property type="entry name" value="Phage_int_SAM_1"/>
    <property type="match status" value="1"/>
</dbReference>